<dbReference type="Proteomes" id="UP000594086">
    <property type="component" value="Segment"/>
</dbReference>
<reference evidence="1 2" key="1">
    <citation type="submission" date="2020-07" db="EMBL/GenBank/DDBJ databases">
        <title>Taxonomic proposal: Crassvirales, a new order of highly abundant and diverse bacterial viruses.</title>
        <authorList>
            <person name="Shkoporov A.N."/>
            <person name="Stockdale S.R."/>
            <person name="Guerin E."/>
            <person name="Ross R.P."/>
            <person name="Hill C."/>
        </authorList>
    </citation>
    <scope>NUCLEOTIDE SEQUENCE [LARGE SCALE GENOMIC DNA]</scope>
</reference>
<dbReference type="RefSeq" id="YP_010110281.1">
    <property type="nucleotide sequence ID" value="NC_055869.1"/>
</dbReference>
<dbReference type="GeneID" id="65128578"/>
<protein>
    <submittedName>
        <fullName evidence="1">Uncharacterized protein</fullName>
    </submittedName>
</protein>
<evidence type="ECO:0000313" key="2">
    <source>
        <dbReference type="Proteomes" id="UP000594086"/>
    </source>
</evidence>
<organism evidence="1 2">
    <name type="scientific">uncultured phage cr55_1</name>
    <dbReference type="NCBI Taxonomy" id="2772060"/>
    <lineage>
        <taxon>Viruses</taxon>
        <taxon>Duplodnaviria</taxon>
        <taxon>Heunggongvirae</taxon>
        <taxon>Uroviricota</taxon>
        <taxon>Caudoviricetes</taxon>
        <taxon>Crassvirales</taxon>
        <taxon>Suoliviridae</taxon>
        <taxon>Boorivirinae</taxon>
        <taxon>Culoivirus</taxon>
        <taxon>Culoivirus intestinalis</taxon>
    </lineage>
</organism>
<name>A0A7M1RUP3_9CAUD</name>
<evidence type="ECO:0000313" key="1">
    <source>
        <dbReference type="EMBL" id="QOR58123.1"/>
    </source>
</evidence>
<accession>A0A7M1RUP3</accession>
<sequence length="132" mass="15364">MSEIKDEIRNGRIINKEVVTAAAEELAKKRNAKLTKEMMRIAVDSEFERKNALLNLQRNRDEEDPIKACLKAKEANEIAVKEGKMTPEEFREANRKADDEKAKALRSISDEYYTLRSQLQKQCYDVLNDWDD</sequence>
<dbReference type="EMBL" id="MT774376">
    <property type="protein sequence ID" value="QOR58123.1"/>
    <property type="molecule type" value="Genomic_DNA"/>
</dbReference>
<dbReference type="KEGG" id="vg:65128578"/>
<keyword evidence="2" id="KW-1185">Reference proteome</keyword>
<proteinExistence type="predicted"/>